<accession>A0AAE1H5Q1</accession>
<dbReference type="Proteomes" id="UP001219518">
    <property type="component" value="Unassembled WGS sequence"/>
</dbReference>
<dbReference type="EMBL" id="JAHWGI010000356">
    <property type="protein sequence ID" value="KAK3914175.1"/>
    <property type="molecule type" value="Genomic_DNA"/>
</dbReference>
<evidence type="ECO:0000256" key="1">
    <source>
        <dbReference type="SAM" id="Phobius"/>
    </source>
</evidence>
<reference evidence="2" key="2">
    <citation type="journal article" date="2023" name="BMC Genomics">
        <title>Pest status, molecular evolution, and epigenetic factors derived from the genome assembly of Frankliniella fusca, a thysanopteran phytovirus vector.</title>
        <authorList>
            <person name="Catto M.A."/>
            <person name="Labadie P.E."/>
            <person name="Jacobson A.L."/>
            <person name="Kennedy G.G."/>
            <person name="Srinivasan R."/>
            <person name="Hunt B.G."/>
        </authorList>
    </citation>
    <scope>NUCLEOTIDE SEQUENCE</scope>
    <source>
        <strain evidence="2">PL_HMW_Pooled</strain>
    </source>
</reference>
<keyword evidence="1" id="KW-0812">Transmembrane</keyword>
<feature type="transmembrane region" description="Helical" evidence="1">
    <location>
        <begin position="27"/>
        <end position="46"/>
    </location>
</feature>
<organism evidence="2 3">
    <name type="scientific">Frankliniella fusca</name>
    <dbReference type="NCBI Taxonomy" id="407009"/>
    <lineage>
        <taxon>Eukaryota</taxon>
        <taxon>Metazoa</taxon>
        <taxon>Ecdysozoa</taxon>
        <taxon>Arthropoda</taxon>
        <taxon>Hexapoda</taxon>
        <taxon>Insecta</taxon>
        <taxon>Pterygota</taxon>
        <taxon>Neoptera</taxon>
        <taxon>Paraneoptera</taxon>
        <taxon>Thysanoptera</taxon>
        <taxon>Terebrantia</taxon>
        <taxon>Thripoidea</taxon>
        <taxon>Thripidae</taxon>
        <taxon>Frankliniella</taxon>
    </lineage>
</organism>
<keyword evidence="3" id="KW-1185">Reference proteome</keyword>
<protein>
    <submittedName>
        <fullName evidence="2">tRNA (Guanine-N(7)-)-methyltransferase non-catalytic subunit TRM82</fullName>
    </submittedName>
</protein>
<dbReference type="AlphaFoldDB" id="A0AAE1H5Q1"/>
<evidence type="ECO:0000313" key="3">
    <source>
        <dbReference type="Proteomes" id="UP001219518"/>
    </source>
</evidence>
<gene>
    <name evidence="2" type="ORF">KUF71_023588</name>
</gene>
<keyword evidence="1" id="KW-1133">Transmembrane helix</keyword>
<comment type="caution">
    <text evidence="2">The sequence shown here is derived from an EMBL/GenBank/DDBJ whole genome shotgun (WGS) entry which is preliminary data.</text>
</comment>
<sequence>MQFPPNILTDTHPFAPFLQGIILNTKHISFASIIIAASCGCVISPMSKQNTRYTYITLQLNFSDSN</sequence>
<name>A0AAE1H5Q1_9NEOP</name>
<keyword evidence="1" id="KW-0472">Membrane</keyword>
<reference evidence="2" key="1">
    <citation type="submission" date="2021-07" db="EMBL/GenBank/DDBJ databases">
        <authorList>
            <person name="Catto M.A."/>
            <person name="Jacobson A."/>
            <person name="Kennedy G."/>
            <person name="Labadie P."/>
            <person name="Hunt B.G."/>
            <person name="Srinivasan R."/>
        </authorList>
    </citation>
    <scope>NUCLEOTIDE SEQUENCE</scope>
    <source>
        <strain evidence="2">PL_HMW_Pooled</strain>
        <tissue evidence="2">Head</tissue>
    </source>
</reference>
<evidence type="ECO:0000313" key="2">
    <source>
        <dbReference type="EMBL" id="KAK3914175.1"/>
    </source>
</evidence>
<proteinExistence type="predicted"/>